<feature type="compositionally biased region" description="Polar residues" evidence="1">
    <location>
        <begin position="225"/>
        <end position="235"/>
    </location>
</feature>
<dbReference type="Proteomes" id="UP001246244">
    <property type="component" value="Unassembled WGS sequence"/>
</dbReference>
<comment type="caution">
    <text evidence="2">The sequence shown here is derived from an EMBL/GenBank/DDBJ whole genome shotgun (WGS) entry which is preliminary data.</text>
</comment>
<protein>
    <submittedName>
        <fullName evidence="2">Uncharacterized protein</fullName>
    </submittedName>
</protein>
<proteinExistence type="predicted"/>
<keyword evidence="3" id="KW-1185">Reference proteome</keyword>
<feature type="compositionally biased region" description="Gly residues" evidence="1">
    <location>
        <begin position="200"/>
        <end position="212"/>
    </location>
</feature>
<gene>
    <name evidence="2" type="ORF">RG963_16460</name>
</gene>
<dbReference type="RefSeq" id="WP_310577356.1">
    <property type="nucleotide sequence ID" value="NZ_JAVKPK010000149.1"/>
</dbReference>
<feature type="region of interest" description="Disordered" evidence="1">
    <location>
        <begin position="197"/>
        <end position="235"/>
    </location>
</feature>
<sequence>MMEERDFKMKYIRSKRERFIFCVLSTFILLGSLVFPAYAATDWNVSPSNPTVGDKVTITGPGGKSINAEISVLVKVPVVGGRYKLPLPSITVPNHRITNNRITARAEGVQNMHLAVKKGLTFNKDVTASGGVATISASNVPPLTYNILIDGDALSGRSVVNIRFTASGTLTALSTDPKGGSKYNFDTSSLPAGKLTVKVGGSGQTGGSGQIGGSEQTMDLKPKEQTGSAQPVSNLNSLTTRLKQMFSSFWKR</sequence>
<evidence type="ECO:0000313" key="2">
    <source>
        <dbReference type="EMBL" id="MDR7667332.1"/>
    </source>
</evidence>
<name>A0ABU2D627_9EURY</name>
<reference evidence="3" key="1">
    <citation type="submission" date="2023-07" db="EMBL/GenBank/DDBJ databases">
        <title>Whole-genome sequencing of a new Methanosarcina sp. Z-7115.</title>
        <authorList>
            <person name="Zhilina T.N."/>
            <person name="Merkel A.Y."/>
        </authorList>
    </citation>
    <scope>NUCLEOTIDE SEQUENCE [LARGE SCALE GENOMIC DNA]</scope>
    <source>
        <strain evidence="3">Z-7115</strain>
    </source>
</reference>
<evidence type="ECO:0000256" key="1">
    <source>
        <dbReference type="SAM" id="MobiDB-lite"/>
    </source>
</evidence>
<accession>A0ABU2D627</accession>
<evidence type="ECO:0000313" key="3">
    <source>
        <dbReference type="Proteomes" id="UP001246244"/>
    </source>
</evidence>
<organism evidence="2 3">
    <name type="scientific">Methanosarcina baikalica</name>
    <dbReference type="NCBI Taxonomy" id="3073890"/>
    <lineage>
        <taxon>Archaea</taxon>
        <taxon>Methanobacteriati</taxon>
        <taxon>Methanobacteriota</taxon>
        <taxon>Stenosarchaea group</taxon>
        <taxon>Methanomicrobia</taxon>
        <taxon>Methanosarcinales</taxon>
        <taxon>Methanosarcinaceae</taxon>
        <taxon>Methanosarcina</taxon>
    </lineage>
</organism>
<dbReference type="EMBL" id="JAVKPK010000149">
    <property type="protein sequence ID" value="MDR7667332.1"/>
    <property type="molecule type" value="Genomic_DNA"/>
</dbReference>